<keyword evidence="6" id="KW-0813">Transport</keyword>
<dbReference type="PROSITE" id="PS00371">
    <property type="entry name" value="PTS_EIIA_TYPE_1_HIS"/>
    <property type="match status" value="1"/>
</dbReference>
<dbReference type="Gene3D" id="3.50.30.10">
    <property type="entry name" value="Phosphohistidine domain"/>
    <property type="match status" value="1"/>
</dbReference>
<dbReference type="GO" id="GO:0008965">
    <property type="term" value="F:phosphoenolpyruvate-protein phosphotransferase activity"/>
    <property type="evidence" value="ECO:0007669"/>
    <property type="project" value="UniProtKB-EC"/>
</dbReference>
<evidence type="ECO:0000256" key="6">
    <source>
        <dbReference type="ARBA" id="ARBA00022448"/>
    </source>
</evidence>
<dbReference type="InterPro" id="IPR035895">
    <property type="entry name" value="HPr-like_sf"/>
</dbReference>
<dbReference type="Pfam" id="PF00391">
    <property type="entry name" value="PEP-utilizers"/>
    <property type="match status" value="1"/>
</dbReference>
<dbReference type="NCBIfam" id="TIGR01003">
    <property type="entry name" value="PTS_HPr_family"/>
    <property type="match status" value="1"/>
</dbReference>
<dbReference type="NCBIfam" id="TIGR01417">
    <property type="entry name" value="PTS_I_fam"/>
    <property type="match status" value="1"/>
</dbReference>
<feature type="domain" description="PTS EIIA type-1" evidence="15">
    <location>
        <begin position="23"/>
        <end position="127"/>
    </location>
</feature>
<keyword evidence="11" id="KW-0479">Metal-binding</keyword>
<evidence type="ECO:0000313" key="18">
    <source>
        <dbReference type="Proteomes" id="UP000253426"/>
    </source>
</evidence>
<evidence type="ECO:0000256" key="9">
    <source>
        <dbReference type="ARBA" id="ARBA00022679"/>
    </source>
</evidence>
<feature type="region of interest" description="Disordered" evidence="14">
    <location>
        <begin position="259"/>
        <end position="284"/>
    </location>
</feature>
<comment type="caution">
    <text evidence="17">The sequence shown here is derived from an EMBL/GenBank/DDBJ whole genome shotgun (WGS) entry which is preliminary data.</text>
</comment>
<accession>A0A366H9E8</accession>
<comment type="cofactor">
    <cofactor evidence="2">
        <name>Mg(2+)</name>
        <dbReference type="ChEBI" id="CHEBI:18420"/>
    </cofactor>
</comment>
<dbReference type="InterPro" id="IPR011055">
    <property type="entry name" value="Dup_hybrid_motif"/>
</dbReference>
<dbReference type="Gene3D" id="3.20.20.60">
    <property type="entry name" value="Phosphoenolpyruvate-binding domains"/>
    <property type="match status" value="1"/>
</dbReference>
<evidence type="ECO:0000256" key="1">
    <source>
        <dbReference type="ARBA" id="ARBA00000683"/>
    </source>
</evidence>
<feature type="domain" description="HPr" evidence="16">
    <location>
        <begin position="167"/>
        <end position="255"/>
    </location>
</feature>
<evidence type="ECO:0000259" key="15">
    <source>
        <dbReference type="PROSITE" id="PS51093"/>
    </source>
</evidence>
<protein>
    <recommendedName>
        <fullName evidence="5">phosphoenolpyruvate--protein phosphotransferase</fullName>
        <ecNumber evidence="5">2.7.3.9</ecNumber>
    </recommendedName>
</protein>
<dbReference type="GO" id="GO:0046872">
    <property type="term" value="F:metal ion binding"/>
    <property type="evidence" value="ECO:0007669"/>
    <property type="project" value="UniProtKB-KW"/>
</dbReference>
<dbReference type="Gene3D" id="2.70.70.10">
    <property type="entry name" value="Glucose Permease (Domain IIA)"/>
    <property type="match status" value="1"/>
</dbReference>
<dbReference type="EMBL" id="QNRR01000012">
    <property type="protein sequence ID" value="RBP38043.1"/>
    <property type="molecule type" value="Genomic_DNA"/>
</dbReference>
<dbReference type="InterPro" id="IPR036618">
    <property type="entry name" value="PtsI_HPr-bd_sf"/>
</dbReference>
<dbReference type="GO" id="GO:0005737">
    <property type="term" value="C:cytoplasm"/>
    <property type="evidence" value="ECO:0007669"/>
    <property type="project" value="UniProtKB-SubCell"/>
</dbReference>
<proteinExistence type="inferred from homology"/>
<dbReference type="SUPFAM" id="SSF47831">
    <property type="entry name" value="Enzyme I of the PEP:sugar phosphotransferase system HPr-binding (sub)domain"/>
    <property type="match status" value="1"/>
</dbReference>
<keyword evidence="13" id="KW-0460">Magnesium</keyword>
<evidence type="ECO:0000256" key="10">
    <source>
        <dbReference type="ARBA" id="ARBA00022683"/>
    </source>
</evidence>
<dbReference type="InterPro" id="IPR000121">
    <property type="entry name" value="PEP_util_C"/>
</dbReference>
<evidence type="ECO:0000256" key="14">
    <source>
        <dbReference type="SAM" id="MobiDB-lite"/>
    </source>
</evidence>
<dbReference type="Proteomes" id="UP000253426">
    <property type="component" value="Unassembled WGS sequence"/>
</dbReference>
<keyword evidence="10" id="KW-0598">Phosphotransferase system</keyword>
<dbReference type="InterPro" id="IPR008279">
    <property type="entry name" value="PEP-util_enz_mobile_dom"/>
</dbReference>
<dbReference type="Pfam" id="PF00358">
    <property type="entry name" value="PTS_EIIA_1"/>
    <property type="match status" value="1"/>
</dbReference>
<dbReference type="PANTHER" id="PTHR46244">
    <property type="entry name" value="PHOSPHOENOLPYRUVATE-PROTEIN PHOSPHOTRANSFERASE"/>
    <property type="match status" value="1"/>
</dbReference>
<evidence type="ECO:0000256" key="7">
    <source>
        <dbReference type="ARBA" id="ARBA00022490"/>
    </source>
</evidence>
<comment type="catalytic activity">
    <reaction evidence="1">
        <text>L-histidyl-[protein] + phosphoenolpyruvate = N(pros)-phospho-L-histidyl-[protein] + pyruvate</text>
        <dbReference type="Rhea" id="RHEA:23880"/>
        <dbReference type="Rhea" id="RHEA-COMP:9745"/>
        <dbReference type="Rhea" id="RHEA-COMP:9746"/>
        <dbReference type="ChEBI" id="CHEBI:15361"/>
        <dbReference type="ChEBI" id="CHEBI:29979"/>
        <dbReference type="ChEBI" id="CHEBI:58702"/>
        <dbReference type="ChEBI" id="CHEBI:64837"/>
        <dbReference type="EC" id="2.7.3.9"/>
    </reaction>
</comment>
<dbReference type="SUPFAM" id="SSF52009">
    <property type="entry name" value="Phosphohistidine domain"/>
    <property type="match status" value="1"/>
</dbReference>
<dbReference type="SUPFAM" id="SSF51621">
    <property type="entry name" value="Phosphoenolpyruvate/pyruvate domain"/>
    <property type="match status" value="1"/>
</dbReference>
<evidence type="ECO:0000256" key="2">
    <source>
        <dbReference type="ARBA" id="ARBA00001946"/>
    </source>
</evidence>
<dbReference type="InterPro" id="IPR001020">
    <property type="entry name" value="PTS_HPr_His_P_site"/>
</dbReference>
<keyword evidence="9 17" id="KW-0808">Transferase</keyword>
<gene>
    <name evidence="17" type="ORF">DES53_11241</name>
</gene>
<evidence type="ECO:0000256" key="3">
    <source>
        <dbReference type="ARBA" id="ARBA00004496"/>
    </source>
</evidence>
<dbReference type="GO" id="GO:0016301">
    <property type="term" value="F:kinase activity"/>
    <property type="evidence" value="ECO:0007669"/>
    <property type="project" value="UniProtKB-KW"/>
</dbReference>
<evidence type="ECO:0000259" key="16">
    <source>
        <dbReference type="PROSITE" id="PS51350"/>
    </source>
</evidence>
<evidence type="ECO:0000256" key="8">
    <source>
        <dbReference type="ARBA" id="ARBA00022597"/>
    </source>
</evidence>
<dbReference type="AlphaFoldDB" id="A0A366H9E8"/>
<comment type="subcellular location">
    <subcellularLocation>
        <location evidence="3">Cytoplasm</location>
    </subcellularLocation>
</comment>
<dbReference type="PROSITE" id="PS51093">
    <property type="entry name" value="PTS_EIIA_TYPE_1"/>
    <property type="match status" value="1"/>
</dbReference>
<dbReference type="InterPro" id="IPR023151">
    <property type="entry name" value="PEP_util_CS"/>
</dbReference>
<dbReference type="PROSITE" id="PS00369">
    <property type="entry name" value="PTS_HPR_HIS"/>
    <property type="match status" value="1"/>
</dbReference>
<keyword evidence="12" id="KW-0418">Kinase</keyword>
<dbReference type="RefSeq" id="WP_113961179.1">
    <property type="nucleotide sequence ID" value="NZ_QNRR01000012.1"/>
</dbReference>
<dbReference type="PROSITE" id="PS00742">
    <property type="entry name" value="PEP_ENZYMES_2"/>
    <property type="match status" value="1"/>
</dbReference>
<evidence type="ECO:0000256" key="12">
    <source>
        <dbReference type="ARBA" id="ARBA00022777"/>
    </source>
</evidence>
<keyword evidence="17" id="KW-0670">Pyruvate</keyword>
<reference evidence="17 18" key="1">
    <citation type="submission" date="2018-06" db="EMBL/GenBank/DDBJ databases">
        <title>Genomic Encyclopedia of Type Strains, Phase IV (KMG-IV): sequencing the most valuable type-strain genomes for metagenomic binning, comparative biology and taxonomic classification.</title>
        <authorList>
            <person name="Goeker M."/>
        </authorList>
    </citation>
    <scope>NUCLEOTIDE SEQUENCE [LARGE SCALE GENOMIC DNA]</scope>
    <source>
        <strain evidence="17 18">DSM 25532</strain>
    </source>
</reference>
<comment type="similarity">
    <text evidence="4">Belongs to the PEP-utilizing enzyme family.</text>
</comment>
<dbReference type="InterPro" id="IPR040442">
    <property type="entry name" value="Pyrv_kinase-like_dom_sf"/>
</dbReference>
<dbReference type="FunFam" id="2.70.70.10:FF:000001">
    <property type="entry name" value="PTS system glucose-specific IIA component"/>
    <property type="match status" value="1"/>
</dbReference>
<dbReference type="NCBIfam" id="TIGR00830">
    <property type="entry name" value="PTBA"/>
    <property type="match status" value="1"/>
</dbReference>
<dbReference type="Pfam" id="PF02896">
    <property type="entry name" value="PEP-utilizers_C"/>
    <property type="match status" value="1"/>
</dbReference>
<keyword evidence="7" id="KW-0963">Cytoplasm</keyword>
<dbReference type="SUPFAM" id="SSF51261">
    <property type="entry name" value="Duplicated hybrid motif"/>
    <property type="match status" value="1"/>
</dbReference>
<dbReference type="InterPro" id="IPR036637">
    <property type="entry name" value="Phosphohistidine_dom_sf"/>
</dbReference>
<dbReference type="PANTHER" id="PTHR46244:SF6">
    <property type="entry name" value="PHOSPHOENOLPYRUVATE-PROTEIN PHOSPHOTRANSFERASE"/>
    <property type="match status" value="1"/>
</dbReference>
<evidence type="ECO:0000256" key="4">
    <source>
        <dbReference type="ARBA" id="ARBA00007837"/>
    </source>
</evidence>
<name>A0A366H9E8_9BACT</name>
<dbReference type="PRINTS" id="PR00107">
    <property type="entry name" value="PHOSPHOCPHPR"/>
</dbReference>
<dbReference type="Pfam" id="PF05524">
    <property type="entry name" value="PEP-utilisers_N"/>
    <property type="match status" value="1"/>
</dbReference>
<dbReference type="SUPFAM" id="SSF55594">
    <property type="entry name" value="HPr-like"/>
    <property type="match status" value="1"/>
</dbReference>
<dbReference type="CDD" id="cd00367">
    <property type="entry name" value="PTS-HPr_like"/>
    <property type="match status" value="1"/>
</dbReference>
<keyword evidence="18" id="KW-1185">Reference proteome</keyword>
<evidence type="ECO:0000256" key="11">
    <source>
        <dbReference type="ARBA" id="ARBA00022723"/>
    </source>
</evidence>
<evidence type="ECO:0000256" key="5">
    <source>
        <dbReference type="ARBA" id="ARBA00012232"/>
    </source>
</evidence>
<dbReference type="PROSITE" id="PS51350">
    <property type="entry name" value="PTS_HPR_DOM"/>
    <property type="match status" value="1"/>
</dbReference>
<sequence>MSETLTLVAPLSGVIYPLERVPDPVFAQKLVGDGLSIDPTDSCLRAPCAGEVVHIHPASHALTIRAKDGVEVLMHIGIDTVALKGTGFTPKVKAGDRVEAGAPLIEFDLDEVATHAKSLLTQIIIANGETVSGMERASGSVKAGADGFLKLTLANGNAPGVTGGGAAVTSDAILIPNKTGLHARPAAVLANVAKSFQSEIKLQLNDRTANARSITAIMALEASRGDKVIVVAKGADAKEAVAKLSKLIAEGLGDEGCCPAPAPATTTTDKLSEPPPQRRSTNPNELLGVSASPGLAVGNVFQVQRADIAVKEEGSGVEQEKARLSDAIARARAQLDALRAQLHAKADPAKAAIFAAHAELLDDPDFLDIANSTIAKGKSAAFAWKSAAKLHAERLASLRNELLAQRANDVRDVGWRVLELLTGVSRQLPSYPENSILIAEDLTPSDTATMERGRVVGFATVRGGATSHVAILARSLDIPAIAGIEPAALDVAAGTPVVLDGSKGSLLLHPPPQEVERIRQRQARNEKRRKEDIAHALQPAVTSDGHRVAVFANIGGVKDAGQIVDVGGEGVGLLRSEFLFMDRSAAPSEDEQTESYTAVIRALGKEKHVIIRTLDVGGDKPLPYLPIPKEDNPFLGERGIRVGLDRPEVLRTQLRALLRASKEGVLHVMFPMIATVQELRDAKAMLAEESKALGIPPFPCGIMVEVPAVAVMAETFATEADFFSIGTNDLTQYTLAMDRGHPKLAPKVDALNPAVLRLIAQTIEGAQAHKRLTGICGGIAGDPHAVPILVGLGVDELSVSIPAIPTVKAQIRRLNLSDCQKLAKRALDCTTAEEVRALMPDLED</sequence>
<evidence type="ECO:0000313" key="17">
    <source>
        <dbReference type="EMBL" id="RBP38043.1"/>
    </source>
</evidence>
<dbReference type="InterPro" id="IPR008731">
    <property type="entry name" value="PTS_EIN"/>
</dbReference>
<dbReference type="Pfam" id="PF00381">
    <property type="entry name" value="PTS-HPr"/>
    <property type="match status" value="1"/>
</dbReference>
<dbReference type="EC" id="2.7.3.9" evidence="5"/>
<dbReference type="OrthoDB" id="9765468at2"/>
<evidence type="ECO:0000256" key="13">
    <source>
        <dbReference type="ARBA" id="ARBA00022842"/>
    </source>
</evidence>
<dbReference type="InterPro" id="IPR050499">
    <property type="entry name" value="PEP-utilizing_PTS_enzyme"/>
</dbReference>
<dbReference type="Gene3D" id="3.30.1340.10">
    <property type="entry name" value="HPr-like"/>
    <property type="match status" value="1"/>
</dbReference>
<organism evidence="17 18">
    <name type="scientific">Roseimicrobium gellanilyticum</name>
    <dbReference type="NCBI Taxonomy" id="748857"/>
    <lineage>
        <taxon>Bacteria</taxon>
        <taxon>Pseudomonadati</taxon>
        <taxon>Verrucomicrobiota</taxon>
        <taxon>Verrucomicrobiia</taxon>
        <taxon>Verrucomicrobiales</taxon>
        <taxon>Verrucomicrobiaceae</taxon>
        <taxon>Roseimicrobium</taxon>
    </lineage>
</organism>
<dbReference type="InterPro" id="IPR015813">
    <property type="entry name" value="Pyrv/PenolPyrv_kinase-like_dom"/>
</dbReference>
<dbReference type="InterPro" id="IPR000032">
    <property type="entry name" value="HPr-like"/>
</dbReference>
<dbReference type="Gene3D" id="1.10.274.10">
    <property type="entry name" value="PtsI, HPr-binding domain"/>
    <property type="match status" value="1"/>
</dbReference>
<keyword evidence="8" id="KW-0762">Sugar transport</keyword>
<dbReference type="GO" id="GO:0009401">
    <property type="term" value="P:phosphoenolpyruvate-dependent sugar phosphotransferase system"/>
    <property type="evidence" value="ECO:0007669"/>
    <property type="project" value="UniProtKB-KW"/>
</dbReference>
<dbReference type="PRINTS" id="PR01736">
    <property type="entry name" value="PHPHTRNFRASE"/>
</dbReference>
<dbReference type="InterPro" id="IPR006318">
    <property type="entry name" value="PTS_EI-like"/>
</dbReference>
<dbReference type="InterPro" id="IPR001127">
    <property type="entry name" value="PTS_EIIA_1_perm"/>
</dbReference>